<dbReference type="AlphaFoldDB" id="A0A8J3I349"/>
<evidence type="ECO:0000313" key="2">
    <source>
        <dbReference type="EMBL" id="GHO45352.1"/>
    </source>
</evidence>
<organism evidence="2 3">
    <name type="scientific">Ktedonospora formicarum</name>
    <dbReference type="NCBI Taxonomy" id="2778364"/>
    <lineage>
        <taxon>Bacteria</taxon>
        <taxon>Bacillati</taxon>
        <taxon>Chloroflexota</taxon>
        <taxon>Ktedonobacteria</taxon>
        <taxon>Ktedonobacterales</taxon>
        <taxon>Ktedonobacteraceae</taxon>
        <taxon>Ktedonospora</taxon>
    </lineage>
</organism>
<reference evidence="2" key="1">
    <citation type="submission" date="2020-10" db="EMBL/GenBank/DDBJ databases">
        <title>Taxonomic study of unclassified bacteria belonging to the class Ktedonobacteria.</title>
        <authorList>
            <person name="Yabe S."/>
            <person name="Wang C.M."/>
            <person name="Zheng Y."/>
            <person name="Sakai Y."/>
            <person name="Cavaletti L."/>
            <person name="Monciardini P."/>
            <person name="Donadio S."/>
        </authorList>
    </citation>
    <scope>NUCLEOTIDE SEQUENCE</scope>
    <source>
        <strain evidence="2">SOSP1-1</strain>
    </source>
</reference>
<comment type="caution">
    <text evidence="2">The sequence shown here is derived from an EMBL/GenBank/DDBJ whole genome shotgun (WGS) entry which is preliminary data.</text>
</comment>
<evidence type="ECO:0000256" key="1">
    <source>
        <dbReference type="SAM" id="MobiDB-lite"/>
    </source>
</evidence>
<dbReference type="EMBL" id="BNJF01000001">
    <property type="protein sequence ID" value="GHO45352.1"/>
    <property type="molecule type" value="Genomic_DNA"/>
</dbReference>
<proteinExistence type="predicted"/>
<dbReference type="Proteomes" id="UP000612362">
    <property type="component" value="Unassembled WGS sequence"/>
</dbReference>
<accession>A0A8J3I349</accession>
<evidence type="ECO:0000313" key="3">
    <source>
        <dbReference type="Proteomes" id="UP000612362"/>
    </source>
</evidence>
<sequence>MEEVLTGFEGTATSSEACVGGDGKGGEVPVVVDVLDERSRGSTGVQDQNAHMALLGEATQDIEEITVAATEALANGGEVIDDEQADVGGGELGLEIKEAFFGSEVIKGIGEREVESVLDVARGEEALGKLVKVVIRAIESEVADASEGGAVGLLIFGEGGDTGVKGGFSGSNVEGEMEGKGGFAGARRSGEEGEAGGKEIKDDHRGLEVR</sequence>
<gene>
    <name evidence="2" type="ORF">KSX_35150</name>
</gene>
<protein>
    <submittedName>
        <fullName evidence="2">Uncharacterized protein</fullName>
    </submittedName>
</protein>
<name>A0A8J3I349_9CHLR</name>
<feature type="compositionally biased region" description="Basic and acidic residues" evidence="1">
    <location>
        <begin position="188"/>
        <end position="210"/>
    </location>
</feature>
<keyword evidence="3" id="KW-1185">Reference proteome</keyword>
<feature type="region of interest" description="Disordered" evidence="1">
    <location>
        <begin position="171"/>
        <end position="210"/>
    </location>
</feature>